<protein>
    <recommendedName>
        <fullName evidence="3">SET domain-containing protein</fullName>
    </recommendedName>
</protein>
<organism evidence="1 2">
    <name type="scientific">Xylaria arbuscula</name>
    <dbReference type="NCBI Taxonomy" id="114810"/>
    <lineage>
        <taxon>Eukaryota</taxon>
        <taxon>Fungi</taxon>
        <taxon>Dikarya</taxon>
        <taxon>Ascomycota</taxon>
        <taxon>Pezizomycotina</taxon>
        <taxon>Sordariomycetes</taxon>
        <taxon>Xylariomycetidae</taxon>
        <taxon>Xylariales</taxon>
        <taxon>Xylariaceae</taxon>
        <taxon>Xylaria</taxon>
    </lineage>
</organism>
<dbReference type="GO" id="GO:0016279">
    <property type="term" value="F:protein-lysine N-methyltransferase activity"/>
    <property type="evidence" value="ECO:0007669"/>
    <property type="project" value="TreeGrafter"/>
</dbReference>
<dbReference type="AlphaFoldDB" id="A0A9W8TLE2"/>
<evidence type="ECO:0000313" key="1">
    <source>
        <dbReference type="EMBL" id="KAJ3571577.1"/>
    </source>
</evidence>
<sequence length="447" mass="50472">MASLAERQQTLLRWVEAAGGRLHPAVEVYHDEVTKGSFRVKEGSALASDEDIVSLPLSCSLSFLNAIAGHPSFPSSTPPNIRTPQDEAEYFPAEFLENVPPHVVGRFFLVHEYLRRENSHWWSYIRTLPQPEHMTTLLPIVWPKDDTEFLRGTNAYVAVQEIRSTLKKEYKQAMKFLPERFQYEYTRPLYHWTYCIFTSRSFRPSLILRNAEALALPCKVDDFAILLPLFDVGNHSPFTDTTWVTDDGSRICTLRSSQSYLSGQQVYNNYGMKTNAELLLGYGFIFPEGADFHNDYVHIKTKANATAGDLSTSHIVSLRPLSHPSSLVGRSRLLDAGHISCLPCFAHFQDSLVASLYESIVRQRGETPSVPLSEILRGHIPPELLEEIVDALGTKLILDIEEIELHDPPYEVANQNQELALLYRVQCKKVLDQALSSLSDAGPRPES</sequence>
<dbReference type="InterPro" id="IPR050600">
    <property type="entry name" value="SETD3_SETD6_MTase"/>
</dbReference>
<evidence type="ECO:0008006" key="3">
    <source>
        <dbReference type="Google" id="ProtNLM"/>
    </source>
</evidence>
<dbReference type="PANTHER" id="PTHR13271:SF146">
    <property type="entry name" value="SET DOMAIN-CONTAINING PROTEIN"/>
    <property type="match status" value="1"/>
</dbReference>
<reference evidence="1" key="1">
    <citation type="submission" date="2022-07" db="EMBL/GenBank/DDBJ databases">
        <title>Genome Sequence of Xylaria arbuscula.</title>
        <authorList>
            <person name="Buettner E."/>
        </authorList>
    </citation>
    <scope>NUCLEOTIDE SEQUENCE</scope>
    <source>
        <strain evidence="1">VT107</strain>
    </source>
</reference>
<dbReference type="PANTHER" id="PTHR13271">
    <property type="entry name" value="UNCHARACTERIZED PUTATIVE METHYLTRANSFERASE"/>
    <property type="match status" value="1"/>
</dbReference>
<proteinExistence type="predicted"/>
<dbReference type="EMBL" id="JANPWZ010000833">
    <property type="protein sequence ID" value="KAJ3571577.1"/>
    <property type="molecule type" value="Genomic_DNA"/>
</dbReference>
<dbReference type="Gene3D" id="3.90.1410.10">
    <property type="entry name" value="set domain protein methyltransferase, domain 1"/>
    <property type="match status" value="1"/>
</dbReference>
<dbReference type="VEuPathDB" id="FungiDB:F4678DRAFT_305913"/>
<comment type="caution">
    <text evidence="1">The sequence shown here is derived from an EMBL/GenBank/DDBJ whole genome shotgun (WGS) entry which is preliminary data.</text>
</comment>
<name>A0A9W8TLE2_9PEZI</name>
<dbReference type="Proteomes" id="UP001148614">
    <property type="component" value="Unassembled WGS sequence"/>
</dbReference>
<dbReference type="SUPFAM" id="SSF82199">
    <property type="entry name" value="SET domain"/>
    <property type="match status" value="1"/>
</dbReference>
<evidence type="ECO:0000313" key="2">
    <source>
        <dbReference type="Proteomes" id="UP001148614"/>
    </source>
</evidence>
<dbReference type="InterPro" id="IPR046341">
    <property type="entry name" value="SET_dom_sf"/>
</dbReference>
<dbReference type="GO" id="GO:0005634">
    <property type="term" value="C:nucleus"/>
    <property type="evidence" value="ECO:0007669"/>
    <property type="project" value="TreeGrafter"/>
</dbReference>
<gene>
    <name evidence="1" type="ORF">NPX13_g5329</name>
</gene>
<accession>A0A9W8TLE2</accession>
<keyword evidence="2" id="KW-1185">Reference proteome</keyword>